<comment type="caution">
    <text evidence="2">The sequence shown here is derived from an EMBL/GenBank/DDBJ whole genome shotgun (WGS) entry which is preliminary data.</text>
</comment>
<organism evidence="2 3">
    <name type="scientific">Aeromicrobium senzhongii</name>
    <dbReference type="NCBI Taxonomy" id="2663859"/>
    <lineage>
        <taxon>Bacteria</taxon>
        <taxon>Bacillati</taxon>
        <taxon>Actinomycetota</taxon>
        <taxon>Actinomycetes</taxon>
        <taxon>Propionibacteriales</taxon>
        <taxon>Nocardioidaceae</taxon>
        <taxon>Aeromicrobium</taxon>
    </lineage>
</organism>
<gene>
    <name evidence="2" type="ORF">IBG24_02505</name>
</gene>
<keyword evidence="1" id="KW-0560">Oxidoreductase</keyword>
<dbReference type="Proteomes" id="UP000620591">
    <property type="component" value="Unassembled WGS sequence"/>
</dbReference>
<dbReference type="SUPFAM" id="SSF51735">
    <property type="entry name" value="NAD(P)-binding Rossmann-fold domains"/>
    <property type="match status" value="1"/>
</dbReference>
<dbReference type="AlphaFoldDB" id="A0A8I0ET75"/>
<reference evidence="2" key="1">
    <citation type="submission" date="2020-09" db="EMBL/GenBank/DDBJ databases">
        <title>Novel species in genus Aeromicrobium.</title>
        <authorList>
            <person name="Zhang G."/>
        </authorList>
    </citation>
    <scope>NUCLEOTIDE SEQUENCE</scope>
    <source>
        <strain evidence="2">Zg-636</strain>
    </source>
</reference>
<dbReference type="InterPro" id="IPR002347">
    <property type="entry name" value="SDR_fam"/>
</dbReference>
<name>A0A8I0ET75_9ACTN</name>
<protein>
    <submittedName>
        <fullName evidence="2">SDR family NAD(P)-dependent oxidoreductase</fullName>
    </submittedName>
</protein>
<dbReference type="InterPro" id="IPR036291">
    <property type="entry name" value="NAD(P)-bd_dom_sf"/>
</dbReference>
<sequence length="276" mass="30361">MEQKTIVITGASDGVGAAAAQALSDHGHRVAIVGRDPDKTRTVAEELGVPFHLADYADLAQVRRLGAELAEAYPRIDVLANNAGALTDHRTITVDGFEKTFQVNHLAGFLLTQLLLPQLIESRATVIQTASIAAKLFSDFDIDDLQNTRHDGGQRAYGNTKLENILFTRELDRRYRDQGISAAAFHPGLVGSNFAHGTKSPLNFVYHTPMVSKLFTISPERGAEQLVWLATSTPGTDWERGQYYEKKKPAKSAPEAHDGELGRRLWEESMRMVAPL</sequence>
<dbReference type="PRINTS" id="PR00081">
    <property type="entry name" value="GDHRDH"/>
</dbReference>
<dbReference type="PANTHER" id="PTHR43157">
    <property type="entry name" value="PHOSPHATIDYLINOSITOL-GLYCAN BIOSYNTHESIS CLASS F PROTEIN-RELATED"/>
    <property type="match status" value="1"/>
</dbReference>
<dbReference type="Pfam" id="PF00106">
    <property type="entry name" value="adh_short"/>
    <property type="match status" value="1"/>
</dbReference>
<proteinExistence type="predicted"/>
<dbReference type="RefSeq" id="WP_187768502.1">
    <property type="nucleotide sequence ID" value="NZ_JACTVM010000001.1"/>
</dbReference>
<dbReference type="EMBL" id="JACTVM010000001">
    <property type="protein sequence ID" value="MBC9225183.1"/>
    <property type="molecule type" value="Genomic_DNA"/>
</dbReference>
<dbReference type="GO" id="GO:0016491">
    <property type="term" value="F:oxidoreductase activity"/>
    <property type="evidence" value="ECO:0007669"/>
    <property type="project" value="UniProtKB-KW"/>
</dbReference>
<accession>A0A8I0ET75</accession>
<evidence type="ECO:0000313" key="3">
    <source>
        <dbReference type="Proteomes" id="UP000620591"/>
    </source>
</evidence>
<dbReference type="PANTHER" id="PTHR43157:SF31">
    <property type="entry name" value="PHOSPHATIDYLINOSITOL-GLYCAN BIOSYNTHESIS CLASS F PROTEIN"/>
    <property type="match status" value="1"/>
</dbReference>
<dbReference type="Gene3D" id="3.40.50.720">
    <property type="entry name" value="NAD(P)-binding Rossmann-like Domain"/>
    <property type="match status" value="1"/>
</dbReference>
<evidence type="ECO:0000313" key="2">
    <source>
        <dbReference type="EMBL" id="MBC9225183.1"/>
    </source>
</evidence>
<evidence type="ECO:0000256" key="1">
    <source>
        <dbReference type="ARBA" id="ARBA00023002"/>
    </source>
</evidence>